<dbReference type="OMA" id="FSACCAI"/>
<keyword evidence="1" id="KW-0472">Membrane</keyword>
<sequence length="166" mass="18609">MPVETHEINLQGLSGAIFWTSLSAVVFVVIGFSSDGWTRIQKTNVWSGLWASHKYSGASVFAHDDWFKAVQAMACLSLIFLSFAFILILLYNFLHSTSLSKSLTLKMMVACLIATVLMIFITVVIYGVKASDFQLHWSYAFFIIGGFITIVVLVLSFMQMRRASIF</sequence>
<feature type="transmembrane region" description="Helical" evidence="1">
    <location>
        <begin position="12"/>
        <end position="32"/>
    </location>
</feature>
<organism evidence="3 4">
    <name type="scientific">Helobdella robusta</name>
    <name type="common">Californian leech</name>
    <dbReference type="NCBI Taxonomy" id="6412"/>
    <lineage>
        <taxon>Eukaryota</taxon>
        <taxon>Metazoa</taxon>
        <taxon>Spiralia</taxon>
        <taxon>Lophotrochozoa</taxon>
        <taxon>Annelida</taxon>
        <taxon>Clitellata</taxon>
        <taxon>Hirudinea</taxon>
        <taxon>Rhynchobdellida</taxon>
        <taxon>Glossiphoniidae</taxon>
        <taxon>Helobdella</taxon>
    </lineage>
</organism>
<dbReference type="AlphaFoldDB" id="T1ETW8"/>
<keyword evidence="1" id="KW-1133">Transmembrane helix</keyword>
<dbReference type="RefSeq" id="XP_009025468.1">
    <property type="nucleotide sequence ID" value="XM_009027220.1"/>
</dbReference>
<evidence type="ECO:0000313" key="4">
    <source>
        <dbReference type="Proteomes" id="UP000015101"/>
    </source>
</evidence>
<reference evidence="4" key="1">
    <citation type="submission" date="2012-12" db="EMBL/GenBank/DDBJ databases">
        <authorList>
            <person name="Hellsten U."/>
            <person name="Grimwood J."/>
            <person name="Chapman J.A."/>
            <person name="Shapiro H."/>
            <person name="Aerts A."/>
            <person name="Otillar R.P."/>
            <person name="Terry A.Y."/>
            <person name="Boore J.L."/>
            <person name="Simakov O."/>
            <person name="Marletaz F."/>
            <person name="Cho S.-J."/>
            <person name="Edsinger-Gonzales E."/>
            <person name="Havlak P."/>
            <person name="Kuo D.-H."/>
            <person name="Larsson T."/>
            <person name="Lv J."/>
            <person name="Arendt D."/>
            <person name="Savage R."/>
            <person name="Osoegawa K."/>
            <person name="de Jong P."/>
            <person name="Lindberg D.R."/>
            <person name="Seaver E.C."/>
            <person name="Weisblat D.A."/>
            <person name="Putnam N.H."/>
            <person name="Grigoriev I.V."/>
            <person name="Rokhsar D.S."/>
        </authorList>
    </citation>
    <scope>NUCLEOTIDE SEQUENCE</scope>
</reference>
<evidence type="ECO:0000313" key="3">
    <source>
        <dbReference type="EnsemblMetazoa" id="HelroP163319"/>
    </source>
</evidence>
<evidence type="ECO:0000313" key="2">
    <source>
        <dbReference type="EMBL" id="ESN96272.1"/>
    </source>
</evidence>
<accession>T1ETW8</accession>
<reference evidence="3" key="3">
    <citation type="submission" date="2015-06" db="UniProtKB">
        <authorList>
            <consortium name="EnsemblMetazoa"/>
        </authorList>
    </citation>
    <scope>IDENTIFICATION</scope>
</reference>
<feature type="transmembrane region" description="Helical" evidence="1">
    <location>
        <begin position="103"/>
        <end position="127"/>
    </location>
</feature>
<protein>
    <submittedName>
        <fullName evidence="2 3">Uncharacterized protein</fullName>
    </submittedName>
</protein>
<feature type="transmembrane region" description="Helical" evidence="1">
    <location>
        <begin position="139"/>
        <end position="158"/>
    </location>
</feature>
<dbReference type="Proteomes" id="UP000015101">
    <property type="component" value="Unassembled WGS sequence"/>
</dbReference>
<dbReference type="EnsemblMetazoa" id="HelroT163319">
    <property type="protein sequence ID" value="HelroP163319"/>
    <property type="gene ID" value="HelroG163319"/>
</dbReference>
<feature type="transmembrane region" description="Helical" evidence="1">
    <location>
        <begin position="69"/>
        <end position="91"/>
    </location>
</feature>
<dbReference type="STRING" id="6412.T1ETW8"/>
<dbReference type="EMBL" id="KB097495">
    <property type="protein sequence ID" value="ESN96272.1"/>
    <property type="molecule type" value="Genomic_DNA"/>
</dbReference>
<dbReference type="KEGG" id="hro:HELRODRAFT_163319"/>
<dbReference type="CTD" id="20200018"/>
<gene>
    <name evidence="3" type="primary">20200018</name>
    <name evidence="2" type="ORF">HELRODRAFT_163319</name>
</gene>
<dbReference type="EMBL" id="AMQM01001372">
    <property type="status" value="NOT_ANNOTATED_CDS"/>
    <property type="molecule type" value="Genomic_DNA"/>
</dbReference>
<dbReference type="HOGENOM" id="CLU_136407_0_0_1"/>
<reference evidence="2 4" key="2">
    <citation type="journal article" date="2013" name="Nature">
        <title>Insights into bilaterian evolution from three spiralian genomes.</title>
        <authorList>
            <person name="Simakov O."/>
            <person name="Marletaz F."/>
            <person name="Cho S.J."/>
            <person name="Edsinger-Gonzales E."/>
            <person name="Havlak P."/>
            <person name="Hellsten U."/>
            <person name="Kuo D.H."/>
            <person name="Larsson T."/>
            <person name="Lv J."/>
            <person name="Arendt D."/>
            <person name="Savage R."/>
            <person name="Osoegawa K."/>
            <person name="de Jong P."/>
            <person name="Grimwood J."/>
            <person name="Chapman J.A."/>
            <person name="Shapiro H."/>
            <person name="Aerts A."/>
            <person name="Otillar R.P."/>
            <person name="Terry A.Y."/>
            <person name="Boore J.L."/>
            <person name="Grigoriev I.V."/>
            <person name="Lindberg D.R."/>
            <person name="Seaver E.C."/>
            <person name="Weisblat D.A."/>
            <person name="Putnam N.H."/>
            <person name="Rokhsar D.S."/>
        </authorList>
    </citation>
    <scope>NUCLEOTIDE SEQUENCE</scope>
</reference>
<keyword evidence="1" id="KW-0812">Transmembrane</keyword>
<dbReference type="GeneID" id="20200018"/>
<proteinExistence type="predicted"/>
<evidence type="ECO:0000256" key="1">
    <source>
        <dbReference type="SAM" id="Phobius"/>
    </source>
</evidence>
<dbReference type="InParanoid" id="T1ETW8"/>
<name>T1ETW8_HELRO</name>
<dbReference type="Gene3D" id="1.20.140.150">
    <property type="match status" value="1"/>
</dbReference>
<keyword evidence="4" id="KW-1185">Reference proteome</keyword>